<keyword evidence="3" id="KW-1185">Reference proteome</keyword>
<evidence type="ECO:0000313" key="2">
    <source>
        <dbReference type="EMBL" id="UNP29936.1"/>
    </source>
</evidence>
<dbReference type="EMBL" id="CP093547">
    <property type="protein sequence ID" value="UNP29936.1"/>
    <property type="molecule type" value="Genomic_DNA"/>
</dbReference>
<dbReference type="PANTHER" id="PTHR41291">
    <property type="entry name" value="DNA ALKYLATION REPAIR PROTEIN"/>
    <property type="match status" value="1"/>
</dbReference>
<name>A0ABY3XDN8_9GAMM</name>
<dbReference type="InterPro" id="IPR016024">
    <property type="entry name" value="ARM-type_fold"/>
</dbReference>
<evidence type="ECO:0000256" key="1">
    <source>
        <dbReference type="SAM" id="MobiDB-lite"/>
    </source>
</evidence>
<dbReference type="Proteomes" id="UP000829194">
    <property type="component" value="Chromosome"/>
</dbReference>
<dbReference type="Pfam" id="PF08713">
    <property type="entry name" value="DNA_alkylation"/>
    <property type="match status" value="1"/>
</dbReference>
<gene>
    <name evidence="2" type="ORF">MOV92_01215</name>
</gene>
<dbReference type="Gene3D" id="1.25.10.90">
    <property type="match status" value="1"/>
</dbReference>
<dbReference type="CDD" id="cd06561">
    <property type="entry name" value="AlkD_like"/>
    <property type="match status" value="1"/>
</dbReference>
<protein>
    <submittedName>
        <fullName evidence="2">DNA alkylation repair protein</fullName>
    </submittedName>
</protein>
<organism evidence="2 3">
    <name type="scientific">Lysobacter gummosus</name>
    <dbReference type="NCBI Taxonomy" id="262324"/>
    <lineage>
        <taxon>Bacteria</taxon>
        <taxon>Pseudomonadati</taxon>
        <taxon>Pseudomonadota</taxon>
        <taxon>Gammaproteobacteria</taxon>
        <taxon>Lysobacterales</taxon>
        <taxon>Lysobacteraceae</taxon>
        <taxon>Lysobacter</taxon>
    </lineage>
</organism>
<dbReference type="SUPFAM" id="SSF48371">
    <property type="entry name" value="ARM repeat"/>
    <property type="match status" value="1"/>
</dbReference>
<reference evidence="2 3" key="1">
    <citation type="submission" date="2022-03" db="EMBL/GenBank/DDBJ databases">
        <title>Complete genome sequence of Lysobacter capsici VKM B-2533 and Lysobacter gummosus 10.1.1, promising sources of lytic agents.</title>
        <authorList>
            <person name="Tarlachkov S.V."/>
            <person name="Kudryakova I.V."/>
            <person name="Afoshin A.S."/>
            <person name="Leontyevskaya E.A."/>
            <person name="Leontyevskaya N.V."/>
        </authorList>
    </citation>
    <scope>NUCLEOTIDE SEQUENCE [LARGE SCALE GENOMIC DNA]</scope>
    <source>
        <strain evidence="2 3">10.1.1</strain>
    </source>
</reference>
<feature type="region of interest" description="Disordered" evidence="1">
    <location>
        <begin position="1"/>
        <end position="53"/>
    </location>
</feature>
<dbReference type="PANTHER" id="PTHR41291:SF1">
    <property type="entry name" value="DNA ALKYLATION REPAIR PROTEIN"/>
    <property type="match status" value="1"/>
</dbReference>
<evidence type="ECO:0000313" key="3">
    <source>
        <dbReference type="Proteomes" id="UP000829194"/>
    </source>
</evidence>
<accession>A0ABY3XDN8</accession>
<feature type="compositionally biased region" description="Basic residues" evidence="1">
    <location>
        <begin position="28"/>
        <end position="44"/>
    </location>
</feature>
<dbReference type="RefSeq" id="WP_083512217.1">
    <property type="nucleotide sequence ID" value="NZ_CP011131.1"/>
</dbReference>
<dbReference type="InterPro" id="IPR014825">
    <property type="entry name" value="DNA_alkylation"/>
</dbReference>
<sequence length="288" mass="31560">MARTTSSQTIAKIAAKKAASRQAPVKKASAKKAVAKKAPAKKAAPRPAASAPPLAHRLDDALHQLRTSSSQTYRDGLARYAIPTDRAFGVPMGSIQAIAKRLGRDHELAAALWKSGWYEARLLASYLDDPAQVTAAQMDAWSRDFDNWAVCDTICFALFDRSPLAWRKIEQWAPCRDEYVRRAAFAMLASKTVHDKAAEDALFLRGLELIEAHAGDERNFVKKAINWALRSIGKRNLALHGAAVAVATRLADSKDAAPRWVGKDALRELRSAAVLARLAKKSRVVKRS</sequence>
<proteinExistence type="predicted"/>